<dbReference type="EMBL" id="JAMSHJ010000001">
    <property type="protein sequence ID" value="KAI5444903.1"/>
    <property type="molecule type" value="Genomic_DNA"/>
</dbReference>
<protein>
    <submittedName>
        <fullName evidence="1">Uncharacterized protein</fullName>
    </submittedName>
</protein>
<dbReference type="Gramene" id="Psat01G0325300-T1">
    <property type="protein sequence ID" value="KAI5444903.1"/>
    <property type="gene ID" value="KIW84_013253"/>
</dbReference>
<keyword evidence="2" id="KW-1185">Reference proteome</keyword>
<gene>
    <name evidence="1" type="ORF">KIW84_013253</name>
</gene>
<name>A0A9D5GXR3_PEA</name>
<evidence type="ECO:0000313" key="1">
    <source>
        <dbReference type="EMBL" id="KAI5444903.1"/>
    </source>
</evidence>
<dbReference type="AlphaFoldDB" id="A0A9D5GXR3"/>
<dbReference type="Proteomes" id="UP001058974">
    <property type="component" value="Chromosome 1"/>
</dbReference>
<accession>A0A9D5GXR3</accession>
<reference evidence="1 2" key="1">
    <citation type="journal article" date="2022" name="Nat. Genet.">
        <title>Improved pea reference genome and pan-genome highlight genomic features and evolutionary characteristics.</title>
        <authorList>
            <person name="Yang T."/>
            <person name="Liu R."/>
            <person name="Luo Y."/>
            <person name="Hu S."/>
            <person name="Wang D."/>
            <person name="Wang C."/>
            <person name="Pandey M.K."/>
            <person name="Ge S."/>
            <person name="Xu Q."/>
            <person name="Li N."/>
            <person name="Li G."/>
            <person name="Huang Y."/>
            <person name="Saxena R.K."/>
            <person name="Ji Y."/>
            <person name="Li M."/>
            <person name="Yan X."/>
            <person name="He Y."/>
            <person name="Liu Y."/>
            <person name="Wang X."/>
            <person name="Xiang C."/>
            <person name="Varshney R.K."/>
            <person name="Ding H."/>
            <person name="Gao S."/>
            <person name="Zong X."/>
        </authorList>
    </citation>
    <scope>NUCLEOTIDE SEQUENCE [LARGE SCALE GENOMIC DNA]</scope>
    <source>
        <strain evidence="1 2">cv. Zhongwan 6</strain>
    </source>
</reference>
<proteinExistence type="predicted"/>
<sequence length="137" mass="15871">MPPRVVIPRREIDYMGIAFAEGINGENQSRYHKNFNRDILETSPTYIQLTYKFLSSLRYTTPIGGSRTTGTAHFRMFNRSYDISQDQMTDLLLFPHGDEFACRHPLESEWESIALDFWQQLTGKTTTDWEGLKATAI</sequence>
<comment type="caution">
    <text evidence="1">The sequence shown here is derived from an EMBL/GenBank/DDBJ whole genome shotgun (WGS) entry which is preliminary data.</text>
</comment>
<organism evidence="1 2">
    <name type="scientific">Pisum sativum</name>
    <name type="common">Garden pea</name>
    <name type="synonym">Lathyrus oleraceus</name>
    <dbReference type="NCBI Taxonomy" id="3888"/>
    <lineage>
        <taxon>Eukaryota</taxon>
        <taxon>Viridiplantae</taxon>
        <taxon>Streptophyta</taxon>
        <taxon>Embryophyta</taxon>
        <taxon>Tracheophyta</taxon>
        <taxon>Spermatophyta</taxon>
        <taxon>Magnoliopsida</taxon>
        <taxon>eudicotyledons</taxon>
        <taxon>Gunneridae</taxon>
        <taxon>Pentapetalae</taxon>
        <taxon>rosids</taxon>
        <taxon>fabids</taxon>
        <taxon>Fabales</taxon>
        <taxon>Fabaceae</taxon>
        <taxon>Papilionoideae</taxon>
        <taxon>50 kb inversion clade</taxon>
        <taxon>NPAAA clade</taxon>
        <taxon>Hologalegina</taxon>
        <taxon>IRL clade</taxon>
        <taxon>Fabeae</taxon>
        <taxon>Lathyrus</taxon>
    </lineage>
</organism>
<evidence type="ECO:0000313" key="2">
    <source>
        <dbReference type="Proteomes" id="UP001058974"/>
    </source>
</evidence>